<proteinExistence type="predicted"/>
<protein>
    <submittedName>
        <fullName evidence="2">Uncharacterized protein</fullName>
    </submittedName>
</protein>
<accession>A0ABD1N7Z1</accession>
<sequence>MVRRLRGMEQRQQMMSFLAKAVQSPGFLAQFVQQQNESNKRITEEGIGEMEHNASSDGQIVKYQPLINEAAKAKLRQIMKLDTSRIDSFSNTNNPDNYLIGDHPSSSSAMDMGDSLSRTSGVTLQEVPPTAAQSCHIPSATGTQGYGPSTGTSEILSFPRVAPCEEVAKAQYPNINVSVGEPNAPAIPVTQTNEIM</sequence>
<evidence type="ECO:0000313" key="2">
    <source>
        <dbReference type="EMBL" id="KAL2344229.1"/>
    </source>
</evidence>
<feature type="compositionally biased region" description="Polar residues" evidence="1">
    <location>
        <begin position="140"/>
        <end position="151"/>
    </location>
</feature>
<organism evidence="2 3">
    <name type="scientific">Flemingia macrophylla</name>
    <dbReference type="NCBI Taxonomy" id="520843"/>
    <lineage>
        <taxon>Eukaryota</taxon>
        <taxon>Viridiplantae</taxon>
        <taxon>Streptophyta</taxon>
        <taxon>Embryophyta</taxon>
        <taxon>Tracheophyta</taxon>
        <taxon>Spermatophyta</taxon>
        <taxon>Magnoliopsida</taxon>
        <taxon>eudicotyledons</taxon>
        <taxon>Gunneridae</taxon>
        <taxon>Pentapetalae</taxon>
        <taxon>rosids</taxon>
        <taxon>fabids</taxon>
        <taxon>Fabales</taxon>
        <taxon>Fabaceae</taxon>
        <taxon>Papilionoideae</taxon>
        <taxon>50 kb inversion clade</taxon>
        <taxon>NPAAA clade</taxon>
        <taxon>indigoferoid/millettioid clade</taxon>
        <taxon>Phaseoleae</taxon>
        <taxon>Flemingia</taxon>
    </lineage>
</organism>
<name>A0ABD1N7Z1_9FABA</name>
<dbReference type="AlphaFoldDB" id="A0ABD1N7Z1"/>
<reference evidence="2 3" key="1">
    <citation type="submission" date="2024-08" db="EMBL/GenBank/DDBJ databases">
        <title>Insights into the chromosomal genome structure of Flemingia macrophylla.</title>
        <authorList>
            <person name="Ding Y."/>
            <person name="Zhao Y."/>
            <person name="Bi W."/>
            <person name="Wu M."/>
            <person name="Zhao G."/>
            <person name="Gong Y."/>
            <person name="Li W."/>
            <person name="Zhang P."/>
        </authorList>
    </citation>
    <scope>NUCLEOTIDE SEQUENCE [LARGE SCALE GENOMIC DNA]</scope>
    <source>
        <strain evidence="2">DYQJB</strain>
        <tissue evidence="2">Leaf</tissue>
    </source>
</reference>
<gene>
    <name evidence="2" type="ORF">Fmac_005514</name>
</gene>
<dbReference type="Proteomes" id="UP001603857">
    <property type="component" value="Unassembled WGS sequence"/>
</dbReference>
<evidence type="ECO:0000313" key="3">
    <source>
        <dbReference type="Proteomes" id="UP001603857"/>
    </source>
</evidence>
<keyword evidence="3" id="KW-1185">Reference proteome</keyword>
<evidence type="ECO:0000256" key="1">
    <source>
        <dbReference type="SAM" id="MobiDB-lite"/>
    </source>
</evidence>
<comment type="caution">
    <text evidence="2">The sequence shown here is derived from an EMBL/GenBank/DDBJ whole genome shotgun (WGS) entry which is preliminary data.</text>
</comment>
<dbReference type="EMBL" id="JBGMDY010000002">
    <property type="protein sequence ID" value="KAL2344229.1"/>
    <property type="molecule type" value="Genomic_DNA"/>
</dbReference>
<feature type="region of interest" description="Disordered" evidence="1">
    <location>
        <begin position="130"/>
        <end position="151"/>
    </location>
</feature>